<reference evidence="1" key="1">
    <citation type="submission" date="2017-12" db="EMBL/GenBank/DDBJ databases">
        <title>Gene loss provides genomic basis for host adaptation in cereal stripe rust fungi.</title>
        <authorList>
            <person name="Xia C."/>
        </authorList>
    </citation>
    <scope>NUCLEOTIDE SEQUENCE [LARGE SCALE GENOMIC DNA]</scope>
    <source>
        <strain evidence="1">93-210</strain>
    </source>
</reference>
<accession>A0A2S4W718</accession>
<gene>
    <name evidence="1" type="ORF">PSTT_00329</name>
</gene>
<dbReference type="AlphaFoldDB" id="A0A2S4W718"/>
<comment type="caution">
    <text evidence="1">The sequence shown here is derived from an EMBL/GenBank/DDBJ whole genome shotgun (WGS) entry which is preliminary data.</text>
</comment>
<dbReference type="EMBL" id="PKSL01000002">
    <property type="protein sequence ID" value="POW17573.1"/>
    <property type="molecule type" value="Genomic_DNA"/>
</dbReference>
<proteinExistence type="predicted"/>
<dbReference type="Proteomes" id="UP000239156">
    <property type="component" value="Unassembled WGS sequence"/>
</dbReference>
<sequence length="339" mass="38557">MESGGEVSALCQQFKYWIERIKRRAPELPLAFRTTQLRLAFNEVAEEYHPERLEHREQFIDPPDCPNNKSKISGNAIMWNLICLLNVESPRKRPKQARLFAASEDQIVEKLIADVYGDLSGDWSATSGRTFDYISERAIFTKTQAMTDMVNRKVFEETRGEGWTSRSEDVYHNKGLSIDDSSGVTFTNPKGAPAREINLKVGMPICLTEDIIMKGGLYRGTRLIVTGVYDGFLKGRIAAGQLKGDEVVVSKKWFMITDSEQNETYFLRFQYPIVAAYSMVFNFFLDEPVEITGVFLGRGLYREFVRSLDQGPPGFVREDADFISSKFNAILTFRACPEV</sequence>
<dbReference type="VEuPathDB" id="FungiDB:PSTT_00329"/>
<evidence type="ECO:0000313" key="1">
    <source>
        <dbReference type="EMBL" id="POW17573.1"/>
    </source>
</evidence>
<protein>
    <submittedName>
        <fullName evidence="1">Uncharacterized protein</fullName>
    </submittedName>
</protein>
<name>A0A2S4W718_9BASI</name>
<dbReference type="VEuPathDB" id="FungiDB:PSHT_00384"/>
<dbReference type="PANTHER" id="PTHR10492">
    <property type="match status" value="1"/>
</dbReference>
<organism evidence="1 2">
    <name type="scientific">Puccinia striiformis</name>
    <dbReference type="NCBI Taxonomy" id="27350"/>
    <lineage>
        <taxon>Eukaryota</taxon>
        <taxon>Fungi</taxon>
        <taxon>Dikarya</taxon>
        <taxon>Basidiomycota</taxon>
        <taxon>Pucciniomycotina</taxon>
        <taxon>Pucciniomycetes</taxon>
        <taxon>Pucciniales</taxon>
        <taxon>Pucciniaceae</taxon>
        <taxon>Puccinia</taxon>
    </lineage>
</organism>
<keyword evidence="2" id="KW-1185">Reference proteome</keyword>
<evidence type="ECO:0000313" key="2">
    <source>
        <dbReference type="Proteomes" id="UP000239156"/>
    </source>
</evidence>